<reference evidence="1" key="2">
    <citation type="submission" date="2018-03" db="EMBL/GenBank/DDBJ databases">
        <title>The Triticum urartu genome reveals the dynamic nature of wheat genome evolution.</title>
        <authorList>
            <person name="Ling H."/>
            <person name="Ma B."/>
            <person name="Shi X."/>
            <person name="Liu H."/>
            <person name="Dong L."/>
            <person name="Sun H."/>
            <person name="Cao Y."/>
            <person name="Gao Q."/>
            <person name="Zheng S."/>
            <person name="Li Y."/>
            <person name="Yu Y."/>
            <person name="Du H."/>
            <person name="Qi M."/>
            <person name="Li Y."/>
            <person name="Yu H."/>
            <person name="Cui Y."/>
            <person name="Wang N."/>
            <person name="Chen C."/>
            <person name="Wu H."/>
            <person name="Zhao Y."/>
            <person name="Zhang J."/>
            <person name="Li Y."/>
            <person name="Zhou W."/>
            <person name="Zhang B."/>
            <person name="Hu W."/>
            <person name="Eijk M."/>
            <person name="Tang J."/>
            <person name="Witsenboer H."/>
            <person name="Zhao S."/>
            <person name="Li Z."/>
            <person name="Zhang A."/>
            <person name="Wang D."/>
            <person name="Liang C."/>
        </authorList>
    </citation>
    <scope>NUCLEOTIDE SEQUENCE [LARGE SCALE GENOMIC DNA]</scope>
    <source>
        <strain evidence="1">cv. G1812</strain>
    </source>
</reference>
<proteinExistence type="predicted"/>
<name>A0A8R7Q7T6_TRIUA</name>
<reference evidence="2" key="1">
    <citation type="journal article" date="2013" name="Nature">
        <title>Draft genome of the wheat A-genome progenitor Triticum urartu.</title>
        <authorList>
            <person name="Ling H.Q."/>
            <person name="Zhao S."/>
            <person name="Liu D."/>
            <person name="Wang J."/>
            <person name="Sun H."/>
            <person name="Zhang C."/>
            <person name="Fan H."/>
            <person name="Li D."/>
            <person name="Dong L."/>
            <person name="Tao Y."/>
            <person name="Gao C."/>
            <person name="Wu H."/>
            <person name="Li Y."/>
            <person name="Cui Y."/>
            <person name="Guo X."/>
            <person name="Zheng S."/>
            <person name="Wang B."/>
            <person name="Yu K."/>
            <person name="Liang Q."/>
            <person name="Yang W."/>
            <person name="Lou X."/>
            <person name="Chen J."/>
            <person name="Feng M."/>
            <person name="Jian J."/>
            <person name="Zhang X."/>
            <person name="Luo G."/>
            <person name="Jiang Y."/>
            <person name="Liu J."/>
            <person name="Wang Z."/>
            <person name="Sha Y."/>
            <person name="Zhang B."/>
            <person name="Wu H."/>
            <person name="Tang D."/>
            <person name="Shen Q."/>
            <person name="Xue P."/>
            <person name="Zou S."/>
            <person name="Wang X."/>
            <person name="Liu X."/>
            <person name="Wang F."/>
            <person name="Yang Y."/>
            <person name="An X."/>
            <person name="Dong Z."/>
            <person name="Zhang K."/>
            <person name="Zhang X."/>
            <person name="Luo M.C."/>
            <person name="Dvorak J."/>
            <person name="Tong Y."/>
            <person name="Wang J."/>
            <person name="Yang H."/>
            <person name="Li Z."/>
            <person name="Wang D."/>
            <person name="Zhang A."/>
            <person name="Wang J."/>
        </authorList>
    </citation>
    <scope>NUCLEOTIDE SEQUENCE</scope>
    <source>
        <strain evidence="2">cv. G1812</strain>
    </source>
</reference>
<organism evidence="1 2">
    <name type="scientific">Triticum urartu</name>
    <name type="common">Red wild einkorn</name>
    <name type="synonym">Crithodium urartu</name>
    <dbReference type="NCBI Taxonomy" id="4572"/>
    <lineage>
        <taxon>Eukaryota</taxon>
        <taxon>Viridiplantae</taxon>
        <taxon>Streptophyta</taxon>
        <taxon>Embryophyta</taxon>
        <taxon>Tracheophyta</taxon>
        <taxon>Spermatophyta</taxon>
        <taxon>Magnoliopsida</taxon>
        <taxon>Liliopsida</taxon>
        <taxon>Poales</taxon>
        <taxon>Poaceae</taxon>
        <taxon>BOP clade</taxon>
        <taxon>Pooideae</taxon>
        <taxon>Triticodae</taxon>
        <taxon>Triticeae</taxon>
        <taxon>Triticinae</taxon>
        <taxon>Triticum</taxon>
    </lineage>
</organism>
<sequence>MIHSCLLYHEEHGSNVFQIQGMENSKVFADKLFGTCRGRGTLSRMKALTRIGSERWNMNIDGMLIEDEVKKVATQMITEKTTAGPFDRPCDSKSSLVQFATTKIRGLVVCKGGYLRGGCHPDWNLIQSISLSEVSY</sequence>
<evidence type="ECO:0000313" key="1">
    <source>
        <dbReference type="EnsemblPlants" id="TuG1812G0500000197.01.T01"/>
    </source>
</evidence>
<evidence type="ECO:0000313" key="2">
    <source>
        <dbReference type="Proteomes" id="UP000015106"/>
    </source>
</evidence>
<protein>
    <submittedName>
        <fullName evidence="1">Uncharacterized protein</fullName>
    </submittedName>
</protein>
<dbReference type="EnsemblPlants" id="TuG1812G0500000197.01.T01">
    <property type="protein sequence ID" value="TuG1812G0500000197.01.T01"/>
    <property type="gene ID" value="TuG1812G0500000197.01"/>
</dbReference>
<dbReference type="AlphaFoldDB" id="A0A8R7Q7T6"/>
<accession>A0A8R7Q7T6</accession>
<keyword evidence="2" id="KW-1185">Reference proteome</keyword>
<dbReference type="Proteomes" id="UP000015106">
    <property type="component" value="Chromosome 5"/>
</dbReference>
<dbReference type="Gramene" id="TuG1812G0500000197.01.T01">
    <property type="protein sequence ID" value="TuG1812G0500000197.01.T01"/>
    <property type="gene ID" value="TuG1812G0500000197.01"/>
</dbReference>
<dbReference type="Gramene" id="TuG1812G0500000196.01.T01">
    <property type="protein sequence ID" value="TuG1812G0500000196.01.T01"/>
    <property type="gene ID" value="TuG1812G0500000196.01"/>
</dbReference>
<dbReference type="EnsemblPlants" id="TuG1812G0500000196.01.T01">
    <property type="protein sequence ID" value="TuG1812G0500000196.01.T01"/>
    <property type="gene ID" value="TuG1812G0500000196.01"/>
</dbReference>
<reference evidence="1" key="3">
    <citation type="submission" date="2022-06" db="UniProtKB">
        <authorList>
            <consortium name="EnsemblPlants"/>
        </authorList>
    </citation>
    <scope>IDENTIFICATION</scope>
</reference>